<sequence length="223" mass="24336">MAPGYEKLREARDAEDAEDGDVLDRVSLASYGGDHDFLLSSGAARVGKGGRPAFTPHVLAFFASALLIKPACCVFFLGYYRHSGDAQFIFAGACATVAYYLRVGLMACFMYANIRADRLPLLPWQQLLLATLSVCRAAVFLITAYTAAFWDPRFFLAAVARRDSDHYIAPDQGWDPAHRSPLAVTLCLAVALAVYSADLLCDTLGFCVPRIWLAAGLRTRLSV</sequence>
<proteinExistence type="inferred from homology"/>
<evidence type="ECO:0000256" key="10">
    <source>
        <dbReference type="ARBA" id="ARBA00022989"/>
    </source>
</evidence>
<accession>A0A286MM61</accession>
<evidence type="ECO:0000256" key="12">
    <source>
        <dbReference type="SAM" id="Phobius"/>
    </source>
</evidence>
<evidence type="ECO:0000256" key="4">
    <source>
        <dbReference type="ARBA" id="ARBA00007652"/>
    </source>
</evidence>
<dbReference type="KEGG" id="vg:65099992"/>
<comment type="subcellular location">
    <subcellularLocation>
        <location evidence="1">Host Golgi apparatus membrane</location>
        <topology evidence="1">Multi-pass membrane protein</topology>
    </subcellularLocation>
    <subcellularLocation>
        <location evidence="3">Host nucleus membrane</location>
        <topology evidence="3">Multi-pass membrane protein</topology>
    </subcellularLocation>
    <subcellularLocation>
        <location evidence="2">Virion</location>
    </subcellularLocation>
</comment>
<feature type="transmembrane region" description="Helical" evidence="12">
    <location>
        <begin position="86"/>
        <end position="114"/>
    </location>
</feature>
<feature type="transmembrane region" description="Helical" evidence="12">
    <location>
        <begin position="126"/>
        <end position="150"/>
    </location>
</feature>
<evidence type="ECO:0000256" key="5">
    <source>
        <dbReference type="ARBA" id="ARBA00022562"/>
    </source>
</evidence>
<evidence type="ECO:0000313" key="14">
    <source>
        <dbReference type="Proteomes" id="UP000297205"/>
    </source>
</evidence>
<gene>
    <name evidence="13" type="primary">UL20</name>
</gene>
<keyword evidence="10 12" id="KW-1133">Transmembrane helix</keyword>
<evidence type="ECO:0000256" key="3">
    <source>
        <dbReference type="ARBA" id="ARBA00004634"/>
    </source>
</evidence>
<evidence type="ECO:0000256" key="7">
    <source>
        <dbReference type="ARBA" id="ARBA00022812"/>
    </source>
</evidence>
<dbReference type="RefSeq" id="YP_010084971.1">
    <property type="nucleotide sequence ID" value="NC_055166.1"/>
</dbReference>
<dbReference type="GO" id="GO:0019031">
    <property type="term" value="C:viral envelope"/>
    <property type="evidence" value="ECO:0007669"/>
    <property type="project" value="UniProtKB-KW"/>
</dbReference>
<evidence type="ECO:0000313" key="13">
    <source>
        <dbReference type="EMBL" id="ASW27087.1"/>
    </source>
</evidence>
<keyword evidence="14" id="KW-1185">Reference proteome</keyword>
<evidence type="ECO:0000256" key="1">
    <source>
        <dbReference type="ARBA" id="ARBA00004252"/>
    </source>
</evidence>
<dbReference type="GO" id="GO:0019058">
    <property type="term" value="P:viral life cycle"/>
    <property type="evidence" value="ECO:0007669"/>
    <property type="project" value="InterPro"/>
</dbReference>
<dbReference type="Pfam" id="PF04544">
    <property type="entry name" value="Herpes_UL20"/>
    <property type="match status" value="1"/>
</dbReference>
<protein>
    <submittedName>
        <fullName evidence="13">Envelope protein UL20</fullName>
    </submittedName>
</protein>
<feature type="transmembrane region" description="Helical" evidence="12">
    <location>
        <begin position="58"/>
        <end position="80"/>
    </location>
</feature>
<dbReference type="Proteomes" id="UP000297205">
    <property type="component" value="Segment"/>
</dbReference>
<evidence type="ECO:0000256" key="2">
    <source>
        <dbReference type="ARBA" id="ARBA00004328"/>
    </source>
</evidence>
<dbReference type="GeneID" id="65099992"/>
<dbReference type="EMBL" id="MF678601">
    <property type="protein sequence ID" value="ASW27087.1"/>
    <property type="molecule type" value="Genomic_DNA"/>
</dbReference>
<organism evidence="13">
    <name type="scientific">Beluga whale alphaherpesvirus 1</name>
    <dbReference type="NCBI Taxonomy" id="1434720"/>
    <lineage>
        <taxon>Viruses</taxon>
        <taxon>Duplodnaviria</taxon>
        <taxon>Heunggongvirae</taxon>
        <taxon>Peploviricota</taxon>
        <taxon>Herviviricetes</taxon>
        <taxon>Herpesvirales</taxon>
        <taxon>Orthoherpesviridae</taxon>
        <taxon>Alphaherpesvirinae</taxon>
        <taxon>Varicellovirus</taxon>
        <taxon>Varicellovirus monodontidalpha1</taxon>
        <taxon>Monodontid alphaherpesvirus 1</taxon>
    </lineage>
</organism>
<evidence type="ECO:0000256" key="6">
    <source>
        <dbReference type="ARBA" id="ARBA00022692"/>
    </source>
</evidence>
<reference evidence="13" key="1">
    <citation type="submission" date="2017-08" db="EMBL/GenBank/DDBJ databases">
        <title>Genome sequence of an alphaherpesvirus from a beluga whale (Delphinapterus leucas).</title>
        <authorList>
            <person name="Davison A.J."/>
            <person name="Nielsen O."/>
            <person name="Subramaniam K."/>
            <person name="Jacob J.M."/>
            <person name="Romero C.H."/>
            <person name="Burek-Huntington K.A."/>
            <person name="Waltzek T.B."/>
        </authorList>
    </citation>
    <scope>NUCLEOTIDE SEQUENCE [LARGE SCALE GENOMIC DNA]</scope>
    <source>
        <strain evidence="13">LN3131-1</strain>
    </source>
</reference>
<keyword evidence="13" id="KW-0261">Viral envelope protein</keyword>
<dbReference type="InterPro" id="IPR007629">
    <property type="entry name" value="Herpes_UL20"/>
</dbReference>
<dbReference type="GO" id="GO:0044200">
    <property type="term" value="C:host cell nuclear membrane"/>
    <property type="evidence" value="ECO:0007669"/>
    <property type="project" value="UniProtKB-SubCell"/>
</dbReference>
<keyword evidence="5" id="KW-1048">Host nucleus</keyword>
<evidence type="ECO:0000256" key="11">
    <source>
        <dbReference type="ARBA" id="ARBA00023136"/>
    </source>
</evidence>
<evidence type="ECO:0000256" key="9">
    <source>
        <dbReference type="ARBA" id="ARBA00022870"/>
    </source>
</evidence>
<comment type="similarity">
    <text evidence="4">Belongs to the alphaherpesvirinae UL20 family.</text>
</comment>
<keyword evidence="7" id="KW-1040">Host Golgi apparatus</keyword>
<evidence type="ECO:0000256" key="8">
    <source>
        <dbReference type="ARBA" id="ARBA00022844"/>
    </source>
</evidence>
<keyword evidence="11 12" id="KW-0472">Membrane</keyword>
<keyword evidence="9" id="KW-1043">Host membrane</keyword>
<dbReference type="GO" id="GO:0044178">
    <property type="term" value="C:host cell Golgi membrane"/>
    <property type="evidence" value="ECO:0007669"/>
    <property type="project" value="UniProtKB-SubCell"/>
</dbReference>
<name>A0A286MM61_9ALPH</name>
<keyword evidence="8" id="KW-0946">Virion</keyword>
<keyword evidence="6 12" id="KW-0812">Transmembrane</keyword>